<name>A0A813F0N6_POLGL</name>
<organism evidence="2 4">
    <name type="scientific">Polarella glacialis</name>
    <name type="common">Dinoflagellate</name>
    <dbReference type="NCBI Taxonomy" id="89957"/>
    <lineage>
        <taxon>Eukaryota</taxon>
        <taxon>Sar</taxon>
        <taxon>Alveolata</taxon>
        <taxon>Dinophyceae</taxon>
        <taxon>Suessiales</taxon>
        <taxon>Suessiaceae</taxon>
        <taxon>Polarella</taxon>
    </lineage>
</organism>
<protein>
    <submittedName>
        <fullName evidence="2">Uncharacterized protein</fullName>
    </submittedName>
</protein>
<gene>
    <name evidence="2" type="ORF">PGLA1383_LOCUS21854</name>
    <name evidence="3" type="ORF">PGLA1383_LOCUS52422</name>
</gene>
<proteinExistence type="predicted"/>
<accession>A0A813F0N6</accession>
<evidence type="ECO:0000313" key="3">
    <source>
        <dbReference type="EMBL" id="CAE8637022.1"/>
    </source>
</evidence>
<feature type="compositionally biased region" description="Basic and acidic residues" evidence="1">
    <location>
        <begin position="30"/>
        <end position="48"/>
    </location>
</feature>
<dbReference type="EMBL" id="CAJNNV010031594">
    <property type="protein sequence ID" value="CAE8637022.1"/>
    <property type="molecule type" value="Genomic_DNA"/>
</dbReference>
<keyword evidence="4" id="KW-1185">Reference proteome</keyword>
<dbReference type="AlphaFoldDB" id="A0A813F0N6"/>
<evidence type="ECO:0000256" key="1">
    <source>
        <dbReference type="SAM" id="MobiDB-lite"/>
    </source>
</evidence>
<feature type="region of interest" description="Disordered" evidence="1">
    <location>
        <begin position="23"/>
        <end position="66"/>
    </location>
</feature>
<evidence type="ECO:0000313" key="2">
    <source>
        <dbReference type="EMBL" id="CAE8603647.1"/>
    </source>
</evidence>
<dbReference type="EMBL" id="CAJNNV010015597">
    <property type="protein sequence ID" value="CAE8603647.1"/>
    <property type="molecule type" value="Genomic_DNA"/>
</dbReference>
<sequence length="104" mass="11659">MMESKDPAPHGLGCKVLAAETPPLVLSKKNRSDAQHESKKEKELRRSSSEGGARRRRPRQDLTEEQKISALRKLNAFASRNFVGGVCEGVTTTHNITHDYKLFQ</sequence>
<comment type="caution">
    <text evidence="2">The sequence shown here is derived from an EMBL/GenBank/DDBJ whole genome shotgun (WGS) entry which is preliminary data.</text>
</comment>
<evidence type="ECO:0000313" key="4">
    <source>
        <dbReference type="Proteomes" id="UP000654075"/>
    </source>
</evidence>
<dbReference type="Proteomes" id="UP000654075">
    <property type="component" value="Unassembled WGS sequence"/>
</dbReference>
<reference evidence="2" key="1">
    <citation type="submission" date="2021-02" db="EMBL/GenBank/DDBJ databases">
        <authorList>
            <person name="Dougan E. K."/>
            <person name="Rhodes N."/>
            <person name="Thang M."/>
            <person name="Chan C."/>
        </authorList>
    </citation>
    <scope>NUCLEOTIDE SEQUENCE</scope>
</reference>